<dbReference type="Pfam" id="PF05331">
    <property type="entry name" value="DUF742"/>
    <property type="match status" value="1"/>
</dbReference>
<dbReference type="InterPro" id="IPR007995">
    <property type="entry name" value="DUF742"/>
</dbReference>
<dbReference type="OrthoDB" id="4274007at2"/>
<dbReference type="STRING" id="504805.SAMN05421505_11670"/>
<name>A0A1G8CM95_9ACTN</name>
<dbReference type="RefSeq" id="WP_093171634.1">
    <property type="nucleotide sequence ID" value="NZ_FNCN01000016.1"/>
</dbReference>
<accession>A0A1G8CM95</accession>
<dbReference type="PANTHER" id="PTHR36221:SF1">
    <property type="entry name" value="DUF742 DOMAIN-CONTAINING PROTEIN"/>
    <property type="match status" value="1"/>
</dbReference>
<protein>
    <recommendedName>
        <fullName evidence="3">DUF742 domain-containing protein</fullName>
    </recommendedName>
</protein>
<evidence type="ECO:0000313" key="2">
    <source>
        <dbReference type="Proteomes" id="UP000198923"/>
    </source>
</evidence>
<evidence type="ECO:0000313" key="1">
    <source>
        <dbReference type="EMBL" id="SDH46687.1"/>
    </source>
</evidence>
<gene>
    <name evidence="1" type="ORF">SAMN05421505_11670</name>
</gene>
<dbReference type="Proteomes" id="UP000198923">
    <property type="component" value="Unassembled WGS sequence"/>
</dbReference>
<organism evidence="1 2">
    <name type="scientific">Sinosporangium album</name>
    <dbReference type="NCBI Taxonomy" id="504805"/>
    <lineage>
        <taxon>Bacteria</taxon>
        <taxon>Bacillati</taxon>
        <taxon>Actinomycetota</taxon>
        <taxon>Actinomycetes</taxon>
        <taxon>Streptosporangiales</taxon>
        <taxon>Streptosporangiaceae</taxon>
        <taxon>Sinosporangium</taxon>
    </lineage>
</organism>
<dbReference type="AlphaFoldDB" id="A0A1G8CM95"/>
<proteinExistence type="predicted"/>
<keyword evidence="2" id="KW-1185">Reference proteome</keyword>
<reference evidence="1 2" key="1">
    <citation type="submission" date="2016-10" db="EMBL/GenBank/DDBJ databases">
        <authorList>
            <person name="de Groot N.N."/>
        </authorList>
    </citation>
    <scope>NUCLEOTIDE SEQUENCE [LARGE SCALE GENOMIC DNA]</scope>
    <source>
        <strain evidence="1 2">CPCC 201354</strain>
    </source>
</reference>
<dbReference type="PANTHER" id="PTHR36221">
    <property type="entry name" value="DUF742 DOMAIN-CONTAINING PROTEIN"/>
    <property type="match status" value="1"/>
</dbReference>
<evidence type="ECO:0008006" key="3">
    <source>
        <dbReference type="Google" id="ProtNLM"/>
    </source>
</evidence>
<sequence length="128" mass="14194">MTPAEGPTEDRWLDDEAGPIVRPYVMTRGRTEPTRGKFDLISLVVATRPTAALEVGLGPEHLTILRLCEEFLSVAEIAARMDLPAGTIRVLLGDLLDRDFIEVSEPHPETDMDDDCFYQAVIDGLRSL</sequence>
<dbReference type="EMBL" id="FNCN01000016">
    <property type="protein sequence ID" value="SDH46687.1"/>
    <property type="molecule type" value="Genomic_DNA"/>
</dbReference>